<reference evidence="1 2" key="1">
    <citation type="submission" date="2016-09" db="EMBL/GenBank/DDBJ databases">
        <title>Genome sequence of Eubacterium angustum.</title>
        <authorList>
            <person name="Poehlein A."/>
            <person name="Daniel R."/>
        </authorList>
    </citation>
    <scope>NUCLEOTIDE SEQUENCE [LARGE SCALE GENOMIC DNA]</scope>
    <source>
        <strain evidence="1 2">DSM 1989</strain>
    </source>
</reference>
<evidence type="ECO:0000313" key="1">
    <source>
        <dbReference type="EMBL" id="OHW61317.1"/>
    </source>
</evidence>
<accession>A0A1S1V5C1</accession>
<dbReference type="EMBL" id="MKIE01000016">
    <property type="protein sequence ID" value="OHW61317.1"/>
    <property type="molecule type" value="Genomic_DNA"/>
</dbReference>
<comment type="caution">
    <text evidence="1">The sequence shown here is derived from an EMBL/GenBank/DDBJ whole genome shotgun (WGS) entry which is preliminary data.</text>
</comment>
<protein>
    <recommendedName>
        <fullName evidence="3">Selenium-dependent molybdenum hydroxylase system protein, YqeB family</fullName>
    </recommendedName>
</protein>
<gene>
    <name evidence="1" type="ORF">EUAN_23080</name>
</gene>
<name>A0A1S1V5C1_9FIRM</name>
<organism evidence="1 2">
    <name type="scientific">Andreesenia angusta</name>
    <dbReference type="NCBI Taxonomy" id="39480"/>
    <lineage>
        <taxon>Bacteria</taxon>
        <taxon>Bacillati</taxon>
        <taxon>Bacillota</taxon>
        <taxon>Tissierellia</taxon>
        <taxon>Tissierellales</taxon>
        <taxon>Gottschalkiaceae</taxon>
        <taxon>Andreesenia</taxon>
    </lineage>
</organism>
<evidence type="ECO:0000313" key="2">
    <source>
        <dbReference type="Proteomes" id="UP000180254"/>
    </source>
</evidence>
<proteinExistence type="predicted"/>
<keyword evidence="2" id="KW-1185">Reference proteome</keyword>
<dbReference type="RefSeq" id="WP_071064590.1">
    <property type="nucleotide sequence ID" value="NZ_MKIE01000016.1"/>
</dbReference>
<dbReference type="STRING" id="39480.EUAN_23080"/>
<dbReference type="NCBIfam" id="TIGR03309">
    <property type="entry name" value="matur_yqeB"/>
    <property type="match status" value="1"/>
</dbReference>
<dbReference type="InterPro" id="IPR017695">
    <property type="entry name" value="Se-dep_Mo_hydrolase_YqeB"/>
</dbReference>
<dbReference type="AlphaFoldDB" id="A0A1S1V5C1"/>
<dbReference type="OrthoDB" id="9815497at2"/>
<evidence type="ECO:0008006" key="3">
    <source>
        <dbReference type="Google" id="ProtNLM"/>
    </source>
</evidence>
<sequence>MREVVVVRGAGDLATGVGYRLHRCGFKVLMLEIENPLVIRRTVSYAQSVYDGEIVINGVKGVSVSSRGEIESAWEREEIPVLVDERAGIISELKPKVVVDAILAKKNLGTNIDMADIVVAMGPGFTAGVDVDAVVETKRGHYLGSVILEGTAIPNTGVPGLIGGYDKERVIHSPATGKIEHISKIGDRVEAGQTIAKIGDTDVVVEIAGVLRGLIQEGLEVQTGLKIADVDPRGEVEHCFSISDKARSIAGGVLEAIMYKLYREKK</sequence>
<dbReference type="Proteomes" id="UP000180254">
    <property type="component" value="Unassembled WGS sequence"/>
</dbReference>